<gene>
    <name evidence="2" type="ORF">AFUS01_LOCUS37520</name>
</gene>
<reference evidence="2" key="1">
    <citation type="submission" date="2021-06" db="EMBL/GenBank/DDBJ databases">
        <authorList>
            <person name="Hodson N. C."/>
            <person name="Mongue J. A."/>
            <person name="Jaron S. K."/>
        </authorList>
    </citation>
    <scope>NUCLEOTIDE SEQUENCE</scope>
</reference>
<accession>A0A8J2LQL7</accession>
<evidence type="ECO:0000313" key="2">
    <source>
        <dbReference type="EMBL" id="CAG7827539.1"/>
    </source>
</evidence>
<keyword evidence="3" id="KW-1185">Reference proteome</keyword>
<evidence type="ECO:0000256" key="1">
    <source>
        <dbReference type="SAM" id="MobiDB-lite"/>
    </source>
</evidence>
<feature type="compositionally biased region" description="Polar residues" evidence="1">
    <location>
        <begin position="61"/>
        <end position="72"/>
    </location>
</feature>
<comment type="caution">
    <text evidence="2">The sequence shown here is derived from an EMBL/GenBank/DDBJ whole genome shotgun (WGS) entry which is preliminary data.</text>
</comment>
<sequence>MTLKCGVRVGAGNPLRSTGDVNKNSFHTMKIMDPPVTLEETVPVSSPPISVYSRNHRFPEDNTNGNANSGYEMTTTTGERLFTRDSLSTIMTNNGNSNNVKKYRDGLESDNFVNKLAKFEYLTHPQPQFQSNELSSPPSIQSHQNSYHTLPPP</sequence>
<proteinExistence type="predicted"/>
<dbReference type="AlphaFoldDB" id="A0A8J2LQL7"/>
<feature type="non-terminal residue" evidence="2">
    <location>
        <position position="1"/>
    </location>
</feature>
<organism evidence="2 3">
    <name type="scientific">Allacma fusca</name>
    <dbReference type="NCBI Taxonomy" id="39272"/>
    <lineage>
        <taxon>Eukaryota</taxon>
        <taxon>Metazoa</taxon>
        <taxon>Ecdysozoa</taxon>
        <taxon>Arthropoda</taxon>
        <taxon>Hexapoda</taxon>
        <taxon>Collembola</taxon>
        <taxon>Symphypleona</taxon>
        <taxon>Sminthuridae</taxon>
        <taxon>Allacma</taxon>
    </lineage>
</organism>
<feature type="region of interest" description="Disordered" evidence="1">
    <location>
        <begin position="53"/>
        <end position="72"/>
    </location>
</feature>
<dbReference type="Proteomes" id="UP000708208">
    <property type="component" value="Unassembled WGS sequence"/>
</dbReference>
<protein>
    <submittedName>
        <fullName evidence="2">Uncharacterized protein</fullName>
    </submittedName>
</protein>
<feature type="region of interest" description="Disordered" evidence="1">
    <location>
        <begin position="128"/>
        <end position="153"/>
    </location>
</feature>
<evidence type="ECO:0000313" key="3">
    <source>
        <dbReference type="Proteomes" id="UP000708208"/>
    </source>
</evidence>
<dbReference type="EMBL" id="CAJVCH010543920">
    <property type="protein sequence ID" value="CAG7827539.1"/>
    <property type="molecule type" value="Genomic_DNA"/>
</dbReference>
<name>A0A8J2LQL7_9HEXA</name>